<proteinExistence type="predicted"/>
<name>A0A1Q3EB38_LENED</name>
<dbReference type="EMBL" id="BDGU01000192">
    <property type="protein sequence ID" value="GAW04446.1"/>
    <property type="molecule type" value="Genomic_DNA"/>
</dbReference>
<protein>
    <submittedName>
        <fullName evidence="1">Uncharacterized protein</fullName>
    </submittedName>
</protein>
<gene>
    <name evidence="1" type="ORF">LENED_006235</name>
</gene>
<dbReference type="Proteomes" id="UP000188533">
    <property type="component" value="Unassembled WGS sequence"/>
</dbReference>
<evidence type="ECO:0000313" key="2">
    <source>
        <dbReference type="Proteomes" id="UP000188533"/>
    </source>
</evidence>
<reference evidence="1 2" key="1">
    <citation type="submission" date="2016-08" db="EMBL/GenBank/DDBJ databases">
        <authorList>
            <consortium name="Lentinula edodes genome sequencing consortium"/>
            <person name="Sakamoto Y."/>
            <person name="Nakade K."/>
            <person name="Sato S."/>
            <person name="Yoshida Y."/>
            <person name="Miyazaki K."/>
            <person name="Natsume S."/>
            <person name="Konno N."/>
        </authorList>
    </citation>
    <scope>NUCLEOTIDE SEQUENCE [LARGE SCALE GENOMIC DNA]</scope>
    <source>
        <strain evidence="1 2">NBRC 111202</strain>
    </source>
</reference>
<comment type="caution">
    <text evidence="1">The sequence shown here is derived from an EMBL/GenBank/DDBJ whole genome shotgun (WGS) entry which is preliminary data.</text>
</comment>
<organism evidence="1 2">
    <name type="scientific">Lentinula edodes</name>
    <name type="common">Shiitake mushroom</name>
    <name type="synonym">Lentinus edodes</name>
    <dbReference type="NCBI Taxonomy" id="5353"/>
    <lineage>
        <taxon>Eukaryota</taxon>
        <taxon>Fungi</taxon>
        <taxon>Dikarya</taxon>
        <taxon>Basidiomycota</taxon>
        <taxon>Agaricomycotina</taxon>
        <taxon>Agaricomycetes</taxon>
        <taxon>Agaricomycetidae</taxon>
        <taxon>Agaricales</taxon>
        <taxon>Marasmiineae</taxon>
        <taxon>Omphalotaceae</taxon>
        <taxon>Lentinula</taxon>
    </lineage>
</organism>
<dbReference type="AlphaFoldDB" id="A0A1Q3EB38"/>
<accession>A0A1Q3EB38</accession>
<keyword evidence="2" id="KW-1185">Reference proteome</keyword>
<evidence type="ECO:0000313" key="1">
    <source>
        <dbReference type="EMBL" id="GAW04446.1"/>
    </source>
</evidence>
<reference evidence="1 2" key="2">
    <citation type="submission" date="2017-02" db="EMBL/GenBank/DDBJ databases">
        <title>A genome survey and senescence transcriptome analysis in Lentinula edodes.</title>
        <authorList>
            <person name="Sakamoto Y."/>
            <person name="Nakade K."/>
            <person name="Sato S."/>
            <person name="Yoshida Y."/>
            <person name="Miyazaki K."/>
            <person name="Natsume S."/>
            <person name="Konno N."/>
        </authorList>
    </citation>
    <scope>NUCLEOTIDE SEQUENCE [LARGE SCALE GENOMIC DNA]</scope>
    <source>
        <strain evidence="1 2">NBRC 111202</strain>
    </source>
</reference>
<sequence length="70" mass="7855">MKPIVIGWSLEHGRLHKIESSSSAGTPAILLTVLSTNFQSCSSSVAIRKRYYWKRLNQCYKLITQSSVLA</sequence>